<protein>
    <submittedName>
        <fullName evidence="8">HIG1 domain family member 2A, mitochondrial</fullName>
    </submittedName>
</protein>
<keyword evidence="2 5" id="KW-0812">Transmembrane</keyword>
<dbReference type="Gene3D" id="6.10.140.1320">
    <property type="match status" value="1"/>
</dbReference>
<evidence type="ECO:0000259" key="6">
    <source>
        <dbReference type="PROSITE" id="PS51503"/>
    </source>
</evidence>
<evidence type="ECO:0000256" key="3">
    <source>
        <dbReference type="ARBA" id="ARBA00022989"/>
    </source>
</evidence>
<sequence length="115" mass="12904">MEKNLSKDAANKDLDWVTIKDVSIKEFPIGSIPESTKDKFFRKMKENPFVPIGSLATVSALVYGLYNFVQGNSQMSQYMMRTRVAAQAFTFIAITTGFILAQKKLNAKNTDNKVT</sequence>
<evidence type="ECO:0000256" key="4">
    <source>
        <dbReference type="ARBA" id="ARBA00023136"/>
    </source>
</evidence>
<keyword evidence="3 5" id="KW-1133">Transmembrane helix</keyword>
<comment type="subcellular location">
    <subcellularLocation>
        <location evidence="1">Mitochondrion membrane</location>
    </subcellularLocation>
</comment>
<dbReference type="PANTHER" id="PTHR12297:SF18">
    <property type="entry name" value="HIG1 DOMAIN FAMILY MEMBER 2A"/>
    <property type="match status" value="1"/>
</dbReference>
<proteinExistence type="predicted"/>
<dbReference type="InterPro" id="IPR007667">
    <property type="entry name" value="Hypoxia_induced_domain"/>
</dbReference>
<feature type="domain" description="HIG1" evidence="6">
    <location>
        <begin position="21"/>
        <end position="112"/>
    </location>
</feature>
<name>A0ABM1JGW4_POLDO</name>
<dbReference type="PROSITE" id="PS51503">
    <property type="entry name" value="HIG1"/>
    <property type="match status" value="1"/>
</dbReference>
<gene>
    <name evidence="8" type="primary">LOC107074615</name>
</gene>
<dbReference type="GeneID" id="107074615"/>
<accession>A0ABM1JGW4</accession>
<keyword evidence="7" id="KW-1185">Reference proteome</keyword>
<reference evidence="8" key="1">
    <citation type="submission" date="2025-08" db="UniProtKB">
        <authorList>
            <consortium name="RefSeq"/>
        </authorList>
    </citation>
    <scope>IDENTIFICATION</scope>
    <source>
        <tissue evidence="8">Whole body</tissue>
    </source>
</reference>
<feature type="transmembrane region" description="Helical" evidence="5">
    <location>
        <begin position="84"/>
        <end position="101"/>
    </location>
</feature>
<evidence type="ECO:0000313" key="8">
    <source>
        <dbReference type="RefSeq" id="XP_015191702.1"/>
    </source>
</evidence>
<dbReference type="Pfam" id="PF04588">
    <property type="entry name" value="HIG_1_N"/>
    <property type="match status" value="1"/>
</dbReference>
<feature type="transmembrane region" description="Helical" evidence="5">
    <location>
        <begin position="49"/>
        <end position="69"/>
    </location>
</feature>
<organism evidence="7 8">
    <name type="scientific">Polistes dominula</name>
    <name type="common">European paper wasp</name>
    <name type="synonym">Vespa dominula</name>
    <dbReference type="NCBI Taxonomy" id="743375"/>
    <lineage>
        <taxon>Eukaryota</taxon>
        <taxon>Metazoa</taxon>
        <taxon>Ecdysozoa</taxon>
        <taxon>Arthropoda</taxon>
        <taxon>Hexapoda</taxon>
        <taxon>Insecta</taxon>
        <taxon>Pterygota</taxon>
        <taxon>Neoptera</taxon>
        <taxon>Endopterygota</taxon>
        <taxon>Hymenoptera</taxon>
        <taxon>Apocrita</taxon>
        <taxon>Aculeata</taxon>
        <taxon>Vespoidea</taxon>
        <taxon>Vespidae</taxon>
        <taxon>Polistinae</taxon>
        <taxon>Polistini</taxon>
        <taxon>Polistes</taxon>
    </lineage>
</organism>
<evidence type="ECO:0000256" key="5">
    <source>
        <dbReference type="SAM" id="Phobius"/>
    </source>
</evidence>
<dbReference type="Proteomes" id="UP000694924">
    <property type="component" value="Unplaced"/>
</dbReference>
<dbReference type="RefSeq" id="XP_015191702.1">
    <property type="nucleotide sequence ID" value="XM_015336216.1"/>
</dbReference>
<evidence type="ECO:0000256" key="2">
    <source>
        <dbReference type="ARBA" id="ARBA00022692"/>
    </source>
</evidence>
<keyword evidence="4 5" id="KW-0472">Membrane</keyword>
<dbReference type="InterPro" id="IPR050355">
    <property type="entry name" value="RCF1"/>
</dbReference>
<dbReference type="PANTHER" id="PTHR12297">
    <property type="entry name" value="HYPOXIA-INDUCBILE GENE 1 HIG1 -RELATED"/>
    <property type="match status" value="1"/>
</dbReference>
<evidence type="ECO:0000256" key="1">
    <source>
        <dbReference type="ARBA" id="ARBA00004325"/>
    </source>
</evidence>
<evidence type="ECO:0000313" key="7">
    <source>
        <dbReference type="Proteomes" id="UP000694924"/>
    </source>
</evidence>